<keyword evidence="3" id="KW-0812">Transmembrane</keyword>
<dbReference type="GO" id="GO:1904491">
    <property type="term" value="P:protein localization to ciliary transition zone"/>
    <property type="evidence" value="ECO:0007669"/>
    <property type="project" value="TreeGrafter"/>
</dbReference>
<evidence type="ECO:0000256" key="5">
    <source>
        <dbReference type="ARBA" id="ARBA00022989"/>
    </source>
</evidence>
<reference evidence="7" key="3">
    <citation type="submission" date="2025-09" db="UniProtKB">
        <authorList>
            <consortium name="Ensembl"/>
        </authorList>
    </citation>
    <scope>IDENTIFICATION</scope>
</reference>
<sequence length="153" mass="15720">MGAWPNAEEAWPVRVTSPVAAVTRGLARGAEPAAGTGARGAPMPPRGALIPARFLTLTAHLVLLLLLSTRPAPSSVPAEEDPREVTCPLGALGGALALLGVEFCGFFSGASMFHHGQGLLSIGAHAVAALTLTLADLEGWDSAPCWSLFTLCR</sequence>
<dbReference type="GO" id="GO:1905515">
    <property type="term" value="P:non-motile cilium assembly"/>
    <property type="evidence" value="ECO:0007669"/>
    <property type="project" value="TreeGrafter"/>
</dbReference>
<dbReference type="InterPro" id="IPR029248">
    <property type="entry name" value="TMEM107"/>
</dbReference>
<evidence type="ECO:0000256" key="4">
    <source>
        <dbReference type="ARBA" id="ARBA00022794"/>
    </source>
</evidence>
<dbReference type="PANTHER" id="PTHR34341">
    <property type="entry name" value="TRANSMEMBRANE PROTEIN 107"/>
    <property type="match status" value="1"/>
</dbReference>
<evidence type="ECO:0000256" key="2">
    <source>
        <dbReference type="ARBA" id="ARBA00015652"/>
    </source>
</evidence>
<keyword evidence="5" id="KW-1133">Transmembrane helix</keyword>
<dbReference type="Pfam" id="PF14995">
    <property type="entry name" value="TMEM107"/>
    <property type="match status" value="1"/>
</dbReference>
<comment type="subcellular location">
    <subcellularLocation>
        <location evidence="1">Membrane</location>
        <topology evidence="1">Multi-pass membrane protein</topology>
    </subcellularLocation>
</comment>
<organism evidence="7 8">
    <name type="scientific">Melopsittacus undulatus</name>
    <name type="common">Budgerigar</name>
    <name type="synonym">Psittacus undulatus</name>
    <dbReference type="NCBI Taxonomy" id="13146"/>
    <lineage>
        <taxon>Eukaryota</taxon>
        <taxon>Metazoa</taxon>
        <taxon>Chordata</taxon>
        <taxon>Craniata</taxon>
        <taxon>Vertebrata</taxon>
        <taxon>Euteleostomi</taxon>
        <taxon>Archelosauria</taxon>
        <taxon>Archosauria</taxon>
        <taxon>Dinosauria</taxon>
        <taxon>Saurischia</taxon>
        <taxon>Theropoda</taxon>
        <taxon>Coelurosauria</taxon>
        <taxon>Aves</taxon>
        <taxon>Neognathae</taxon>
        <taxon>Neoaves</taxon>
        <taxon>Telluraves</taxon>
        <taxon>Australaves</taxon>
        <taxon>Psittaciformes</taxon>
        <taxon>Psittaculidae</taxon>
        <taxon>Melopsittacus</taxon>
    </lineage>
</organism>
<evidence type="ECO:0000256" key="6">
    <source>
        <dbReference type="ARBA" id="ARBA00023136"/>
    </source>
</evidence>
<evidence type="ECO:0000313" key="7">
    <source>
        <dbReference type="Ensembl" id="ENSMUNP00000030972.1"/>
    </source>
</evidence>
<dbReference type="GO" id="GO:0036038">
    <property type="term" value="C:MKS complex"/>
    <property type="evidence" value="ECO:0007669"/>
    <property type="project" value="TreeGrafter"/>
</dbReference>
<keyword evidence="6" id="KW-0472">Membrane</keyword>
<evidence type="ECO:0000256" key="1">
    <source>
        <dbReference type="ARBA" id="ARBA00004141"/>
    </source>
</evidence>
<name>A0A8V5HB37_MELUD</name>
<proteinExistence type="predicted"/>
<evidence type="ECO:0000256" key="3">
    <source>
        <dbReference type="ARBA" id="ARBA00022692"/>
    </source>
</evidence>
<keyword evidence="4" id="KW-0970">Cilium biogenesis/degradation</keyword>
<reference evidence="7" key="1">
    <citation type="submission" date="2020-03" db="EMBL/GenBank/DDBJ databases">
        <title>Melopsittacus undulatus (budgerigar) genome, bMelUnd1, maternal haplotype with Z.</title>
        <authorList>
            <person name="Gedman G."/>
            <person name="Mountcastle J."/>
            <person name="Haase B."/>
            <person name="Formenti G."/>
            <person name="Wright T."/>
            <person name="Apodaca J."/>
            <person name="Pelan S."/>
            <person name="Chow W."/>
            <person name="Rhie A."/>
            <person name="Howe K."/>
            <person name="Fedrigo O."/>
            <person name="Jarvis E.D."/>
        </authorList>
    </citation>
    <scope>NUCLEOTIDE SEQUENCE [LARGE SCALE GENOMIC DNA]</scope>
</reference>
<dbReference type="GO" id="GO:0016020">
    <property type="term" value="C:membrane"/>
    <property type="evidence" value="ECO:0007669"/>
    <property type="project" value="UniProtKB-SubCell"/>
</dbReference>
<protein>
    <recommendedName>
        <fullName evidence="2">Transmembrane protein 107</fullName>
    </recommendedName>
</protein>
<reference evidence="7" key="2">
    <citation type="submission" date="2025-08" db="UniProtKB">
        <authorList>
            <consortium name="Ensembl"/>
        </authorList>
    </citation>
    <scope>IDENTIFICATION</scope>
</reference>
<keyword evidence="8" id="KW-1185">Reference proteome</keyword>
<evidence type="ECO:0000313" key="8">
    <source>
        <dbReference type="Proteomes" id="UP000694405"/>
    </source>
</evidence>
<dbReference type="Proteomes" id="UP000694405">
    <property type="component" value="Chromosome 25"/>
</dbReference>
<dbReference type="AlphaFoldDB" id="A0A8V5HB37"/>
<accession>A0A8V5HB37</accession>
<dbReference type="Ensembl" id="ENSMUNT00000033013.1">
    <property type="protein sequence ID" value="ENSMUNP00000030972.1"/>
    <property type="gene ID" value="ENSMUNG00000018428.1"/>
</dbReference>
<dbReference type="PANTHER" id="PTHR34341:SF1">
    <property type="entry name" value="TRANSMEMBRANE PROTEIN 107"/>
    <property type="match status" value="1"/>
</dbReference>